<gene>
    <name evidence="2" type="ORF">DW663_04660</name>
</gene>
<dbReference type="Gene3D" id="2.60.450.10">
    <property type="entry name" value="Lipopolysaccharide (LPS) transport protein A like domain"/>
    <property type="match status" value="3"/>
</dbReference>
<organism evidence="2 3">
    <name type="scientific">Fusobacterium mortiferum</name>
    <dbReference type="NCBI Taxonomy" id="850"/>
    <lineage>
        <taxon>Bacteria</taxon>
        <taxon>Fusobacteriati</taxon>
        <taxon>Fusobacteriota</taxon>
        <taxon>Fusobacteriia</taxon>
        <taxon>Fusobacteriales</taxon>
        <taxon>Fusobacteriaceae</taxon>
        <taxon>Fusobacterium</taxon>
    </lineage>
</organism>
<dbReference type="PANTHER" id="PTHR37481">
    <property type="entry name" value="LIPOPOLYSACCHARIDE EXPORT SYSTEM PROTEIN LPTC"/>
    <property type="match status" value="1"/>
</dbReference>
<feature type="transmembrane region" description="Helical" evidence="1">
    <location>
        <begin position="7"/>
        <end position="25"/>
    </location>
</feature>
<dbReference type="Proteomes" id="UP000284676">
    <property type="component" value="Unassembled WGS sequence"/>
</dbReference>
<dbReference type="GO" id="GO:0015920">
    <property type="term" value="P:lipopolysaccharide transport"/>
    <property type="evidence" value="ECO:0007669"/>
    <property type="project" value="TreeGrafter"/>
</dbReference>
<accession>A0A414PYA9</accession>
<dbReference type="GO" id="GO:0017089">
    <property type="term" value="F:glycolipid transfer activity"/>
    <property type="evidence" value="ECO:0007669"/>
    <property type="project" value="TreeGrafter"/>
</dbReference>
<comment type="caution">
    <text evidence="2">The sequence shown here is derived from an EMBL/GenBank/DDBJ whole genome shotgun (WGS) entry which is preliminary data.</text>
</comment>
<keyword evidence="1" id="KW-0472">Membrane</keyword>
<evidence type="ECO:0000313" key="2">
    <source>
        <dbReference type="EMBL" id="RHF73564.1"/>
    </source>
</evidence>
<dbReference type="GO" id="GO:0030288">
    <property type="term" value="C:outer membrane-bounded periplasmic space"/>
    <property type="evidence" value="ECO:0007669"/>
    <property type="project" value="TreeGrafter"/>
</dbReference>
<sequence>MNKKKIVYGIIFIVVIVLGYLNYFGDEGELGKTEQVIETSNVTYKNEDYVVEAQLQKDYIKENETGFEKAKAKVNDMLISGDNVFIDKVRNLALKNNILGISPNGWSFKAESVDYNKLKDEIKSTTGVTAINEEQGIKISGQNFTTDSKMSYIELTQDVVLENESIALKGDKGEYDDLTKIVVLSNNITLEGRGENVGLVDGHFKTLRYNSDSRILEAWEPFDTTYKEVKLSAESLYFKEDTEALKVSKNVVIEANGFKIYVDRVDKAGNSNILKIAGKIKGSDGTYSFEGDKGEYNTESKVLTILGNIKGSSTKGEKIAGDRLVYDTNSKLMTLSGDKNVKYSSADGELITKVFNYNSETKEMSTSGAYTFSGTKYESKGKNLYYNGESKDVKITEGYLLDKEKKQRLSGDKIAYNTDTQDSSVIGKAFMEDEKYSLSSESIIYTGADKNAKINGNYIVKAQDSGMKFQGKDATYNQESGEFLSAGSVKLQNENYIANGTDLTYNTKTGLGKLGSSIEIVNPKDNIRITGDTFSFKNGEYLEIAGNLHMEGEDVIVDSERARYSLKDKNIYIPEKIDFKSKDGKTYGIMSKGVYYTESSKFVGDNFNGKSNTATLTSRKMTYFSQGEKALFQGKVVMKDTDSTFRGESVEYYPKTETVKSLEKYTINYKDFTFKGDNGVFNNKSGILDGNKSDITTANGDRFISDKVHGNLNEMIMDFTGNVNGHVNDNGVITTFSGEFSRVYFKNSGKYEILRSEVRENAVFIQGDKKLKSDYIEIDSNRRLVFSKENTELTLVDAVNGETVIKSAVAEVDIDKDMATLIGNVQIKNNNSEYGLTNVTADRGIIRQKAGTVELIGHVEIENNESIVQADRGIYDMNSKKIKASGNVYVDYKK</sequence>
<keyword evidence="1" id="KW-1133">Transmembrane helix</keyword>
<proteinExistence type="predicted"/>
<dbReference type="EMBL" id="QRHL01000004">
    <property type="protein sequence ID" value="RHF73564.1"/>
    <property type="molecule type" value="Genomic_DNA"/>
</dbReference>
<protein>
    <submittedName>
        <fullName evidence="2">S-layer protein</fullName>
    </submittedName>
</protein>
<reference evidence="2 3" key="1">
    <citation type="submission" date="2018-08" db="EMBL/GenBank/DDBJ databases">
        <title>A genome reference for cultivated species of the human gut microbiota.</title>
        <authorList>
            <person name="Zou Y."/>
            <person name="Xue W."/>
            <person name="Luo G."/>
        </authorList>
    </citation>
    <scope>NUCLEOTIDE SEQUENCE [LARGE SCALE GENOMIC DNA]</scope>
    <source>
        <strain evidence="2 3">AM25-1</strain>
    </source>
</reference>
<dbReference type="GO" id="GO:0005886">
    <property type="term" value="C:plasma membrane"/>
    <property type="evidence" value="ECO:0007669"/>
    <property type="project" value="TreeGrafter"/>
</dbReference>
<dbReference type="RefSeq" id="WP_118234193.1">
    <property type="nucleotide sequence ID" value="NZ_JADYUG010000021.1"/>
</dbReference>
<keyword evidence="1" id="KW-0812">Transmembrane</keyword>
<dbReference type="PANTHER" id="PTHR37481:SF1">
    <property type="entry name" value="LIPOPOLYSACCHARIDE EXPORT SYSTEM PROTEIN LPTC"/>
    <property type="match status" value="1"/>
</dbReference>
<dbReference type="InterPro" id="IPR052363">
    <property type="entry name" value="LPS_export_LptC"/>
</dbReference>
<evidence type="ECO:0000256" key="1">
    <source>
        <dbReference type="SAM" id="Phobius"/>
    </source>
</evidence>
<name>A0A414PYA9_FUSMR</name>
<evidence type="ECO:0000313" key="3">
    <source>
        <dbReference type="Proteomes" id="UP000284676"/>
    </source>
</evidence>
<dbReference type="AlphaFoldDB" id="A0A414PYA9"/>